<evidence type="ECO:0000256" key="1">
    <source>
        <dbReference type="ARBA" id="ARBA00007730"/>
    </source>
</evidence>
<comment type="similarity">
    <text evidence="1">Belongs to the aspartyl/asparaginyl beta-hydroxylase family.</text>
</comment>
<reference evidence="5 6" key="2">
    <citation type="journal article" date="2017" name="Plant Pathol.">
        <title>Pathogenicity and virulence gene content of Xanthomonas strains infecting Araceae, formerly known as Xanthomonas axonopodis pv. dieffenbachiae.</title>
        <authorList>
            <person name="Constantin E.C."/>
            <person name="Haegeman A."/>
            <person name="Van Vaerenbergh J."/>
            <person name="Baeyen S."/>
            <person name="Van Malderghem C."/>
            <person name="Maes M."/>
            <person name="Cottyn B."/>
        </authorList>
    </citation>
    <scope>NUCLEOTIDE SEQUENCE [LARGE SCALE GENOMIC DNA]</scope>
    <source>
        <strain evidence="5 6">LMG 25940</strain>
    </source>
</reference>
<dbReference type="AlphaFoldDB" id="A0A1V9H4A4"/>
<dbReference type="Gene3D" id="2.60.120.330">
    <property type="entry name" value="B-lactam Antibiotic, Isopenicillin N Synthase, Chain"/>
    <property type="match status" value="1"/>
</dbReference>
<evidence type="ECO:0000256" key="3">
    <source>
        <dbReference type="ARBA" id="ARBA00023002"/>
    </source>
</evidence>
<dbReference type="GO" id="GO:0051213">
    <property type="term" value="F:dioxygenase activity"/>
    <property type="evidence" value="ECO:0007669"/>
    <property type="project" value="UniProtKB-KW"/>
</dbReference>
<evidence type="ECO:0000259" key="4">
    <source>
        <dbReference type="Pfam" id="PF05118"/>
    </source>
</evidence>
<proteinExistence type="inferred from homology"/>
<dbReference type="STRING" id="1437877.GCA_001564415_03681"/>
<dbReference type="InterPro" id="IPR011990">
    <property type="entry name" value="TPR-like_helical_dom_sf"/>
</dbReference>
<keyword evidence="3" id="KW-0560">Oxidoreductase</keyword>
<evidence type="ECO:0000313" key="6">
    <source>
        <dbReference type="Proteomes" id="UP000050546"/>
    </source>
</evidence>
<dbReference type="Proteomes" id="UP000050546">
    <property type="component" value="Unassembled WGS sequence"/>
</dbReference>
<evidence type="ECO:0000313" key="5">
    <source>
        <dbReference type="EMBL" id="OQP77534.1"/>
    </source>
</evidence>
<evidence type="ECO:0000256" key="2">
    <source>
        <dbReference type="ARBA" id="ARBA00022964"/>
    </source>
</evidence>
<sequence>MGGQVEQVNEQIAALIAQASTAASAGQWQQAERLWGQVHQLAPAHPHALYSLGVHAHQRGDAVAALEYLMAARSSNPGDPMIVLTIAVVKQAQGDLDGQWQAIIAALALDAYFLPGLLAKAAFLETRGRPHAAAGVYRDALAVAPPEPQWPAVLRRKLLHAQQAVEQDTLELEARLRAALEIPRTSVDAALHGRWDEAAAIACGRTRPFHSQSNRLHIPRLPALPFHAEAAFPWIDELQRHTDAITHELRAVMDENTRGFAPYIAYAPDQPVNQWKDLNHSPAWSSYPLWAHGQPVEAHLQRCPATAYALSLVDAAQIDGVCPNAMFSVLAPHTTIPPHHGETNARLVAHLPLIVPEHCSFRVGYDWRRWEAGKVLVFDDSIEHEARNDSAQVRAVLIFDVWNPLLTQEERAMVNAMEAAIAAHRGG</sequence>
<dbReference type="SUPFAM" id="SSF51197">
    <property type="entry name" value="Clavaminate synthase-like"/>
    <property type="match status" value="1"/>
</dbReference>
<dbReference type="GeneID" id="93990555"/>
<dbReference type="PANTHER" id="PTHR46332:SF5">
    <property type="entry name" value="ASPARTATE BETA-HYDROXYLASE DOMAIN CONTAINING 2"/>
    <property type="match status" value="1"/>
</dbReference>
<dbReference type="Gene3D" id="1.25.40.10">
    <property type="entry name" value="Tetratricopeptide repeat domain"/>
    <property type="match status" value="1"/>
</dbReference>
<dbReference type="GO" id="GO:0016020">
    <property type="term" value="C:membrane"/>
    <property type="evidence" value="ECO:0007669"/>
    <property type="project" value="TreeGrafter"/>
</dbReference>
<accession>A0A1V9H4A4</accession>
<feature type="domain" description="Aspartyl/asparaginy/proline hydroxylase" evidence="4">
    <location>
        <begin position="240"/>
        <end position="404"/>
    </location>
</feature>
<comment type="caution">
    <text evidence="5">The sequence shown here is derived from an EMBL/GenBank/DDBJ whole genome shotgun (WGS) entry which is preliminary data.</text>
</comment>
<keyword evidence="2" id="KW-0223">Dioxygenase</keyword>
<gene>
    <name evidence="5" type="ORF">IM53_014580</name>
</gene>
<organism evidence="5 6">
    <name type="scientific">Xanthomonas phaseoli pv. dieffenbachiae</name>
    <dbReference type="NCBI Taxonomy" id="92828"/>
    <lineage>
        <taxon>Bacteria</taxon>
        <taxon>Pseudomonadati</taxon>
        <taxon>Pseudomonadota</taxon>
        <taxon>Gammaproteobacteria</taxon>
        <taxon>Lysobacterales</taxon>
        <taxon>Lysobacteraceae</taxon>
        <taxon>Xanthomonas</taxon>
    </lineage>
</organism>
<protein>
    <submittedName>
        <fullName evidence="5">Aspartyl beta-hydroxylase</fullName>
    </submittedName>
</protein>
<name>A0A1V9H4A4_9XANT</name>
<dbReference type="SUPFAM" id="SSF48452">
    <property type="entry name" value="TPR-like"/>
    <property type="match status" value="1"/>
</dbReference>
<dbReference type="PANTHER" id="PTHR46332">
    <property type="entry name" value="ASPARTATE BETA-HYDROXYLASE DOMAIN-CONTAINING PROTEIN 2"/>
    <property type="match status" value="1"/>
</dbReference>
<dbReference type="Pfam" id="PF05118">
    <property type="entry name" value="Asp_Arg_Hydrox"/>
    <property type="match status" value="1"/>
</dbReference>
<dbReference type="InterPro" id="IPR051821">
    <property type="entry name" value="Asp/Asn_beta-hydroxylase"/>
</dbReference>
<dbReference type="InterPro" id="IPR007803">
    <property type="entry name" value="Asp/Arg/Pro-Hydrxlase"/>
</dbReference>
<reference evidence="5 6" key="1">
    <citation type="journal article" date="2016" name="Plant Pathol.">
        <title>Genetic characterization of strains named as Xanthomonas axonopodis pv. dieffenbachiae leads to a taxonomic revision of the X. axonopodis species complex.</title>
        <authorList>
            <person name="Constantin E.C."/>
            <person name="Cleenwerck I."/>
            <person name="Maes M."/>
            <person name="Baeyen S."/>
            <person name="Van Malderghem C."/>
            <person name="De Vos P."/>
            <person name="Cottyn B."/>
        </authorList>
    </citation>
    <scope>NUCLEOTIDE SEQUENCE [LARGE SCALE GENOMIC DNA]</scope>
    <source>
        <strain evidence="5 6">LMG 25940</strain>
    </source>
</reference>
<dbReference type="InterPro" id="IPR027443">
    <property type="entry name" value="IPNS-like_sf"/>
</dbReference>
<dbReference type="RefSeq" id="WP_057677976.1">
    <property type="nucleotide sequence ID" value="NZ_CP041380.1"/>
</dbReference>
<dbReference type="EMBL" id="JPYI02000081">
    <property type="protein sequence ID" value="OQP77534.1"/>
    <property type="molecule type" value="Genomic_DNA"/>
</dbReference>